<accession>B8CTK4</accession>
<gene>
    <name evidence="1" type="ordered locus">swp_4469</name>
</gene>
<sequence>MSASGDQKALTLPQLSVAEILSPSVWLTAAPTFAQ</sequence>
<dbReference type="Proteomes" id="UP000000753">
    <property type="component" value="Chromosome"/>
</dbReference>
<keyword evidence="2" id="KW-1185">Reference proteome</keyword>
<dbReference type="AlphaFoldDB" id="B8CTK4"/>
<dbReference type="KEGG" id="swp:swp_4469"/>
<dbReference type="EMBL" id="CP000472">
    <property type="protein sequence ID" value="ACJ31112.1"/>
    <property type="molecule type" value="Genomic_DNA"/>
</dbReference>
<evidence type="ECO:0000313" key="1">
    <source>
        <dbReference type="EMBL" id="ACJ31112.1"/>
    </source>
</evidence>
<reference evidence="1 2" key="1">
    <citation type="journal article" date="2008" name="PLoS ONE">
        <title>Environmental adaptation: genomic analysis of the piezotolerant and psychrotolerant deep-sea iron reducing bacterium Shewanella piezotolerans WP3.</title>
        <authorList>
            <person name="Wang F."/>
            <person name="Wang J."/>
            <person name="Jian H."/>
            <person name="Zhang B."/>
            <person name="Li S."/>
            <person name="Wang F."/>
            <person name="Zeng X."/>
            <person name="Gao L."/>
            <person name="Bartlett D.H."/>
            <person name="Yu J."/>
            <person name="Hu S."/>
            <person name="Xiao X."/>
        </authorList>
    </citation>
    <scope>NUCLEOTIDE SEQUENCE [LARGE SCALE GENOMIC DNA]</scope>
    <source>
        <strain evidence="2">WP3 / JCM 13877</strain>
    </source>
</reference>
<name>B8CTK4_SHEPW</name>
<dbReference type="HOGENOM" id="CLU_3367284_0_0_6"/>
<evidence type="ECO:0000313" key="2">
    <source>
        <dbReference type="Proteomes" id="UP000000753"/>
    </source>
</evidence>
<proteinExistence type="predicted"/>
<organism evidence="1 2">
    <name type="scientific">Shewanella piezotolerans (strain WP3 / JCM 13877)</name>
    <dbReference type="NCBI Taxonomy" id="225849"/>
    <lineage>
        <taxon>Bacteria</taxon>
        <taxon>Pseudomonadati</taxon>
        <taxon>Pseudomonadota</taxon>
        <taxon>Gammaproteobacteria</taxon>
        <taxon>Alteromonadales</taxon>
        <taxon>Shewanellaceae</taxon>
        <taxon>Shewanella</taxon>
    </lineage>
</organism>
<protein>
    <submittedName>
        <fullName evidence="1">Uncharacterized protein</fullName>
    </submittedName>
</protein>